<comment type="caution">
    <text evidence="1">The sequence shown here is derived from an EMBL/GenBank/DDBJ whole genome shotgun (WGS) entry which is preliminary data.</text>
</comment>
<name>A0A8H3QL34_9GLOM</name>
<evidence type="ECO:0000313" key="2">
    <source>
        <dbReference type="Proteomes" id="UP000615446"/>
    </source>
</evidence>
<dbReference type="OrthoDB" id="2313648at2759"/>
<proteinExistence type="predicted"/>
<sequence length="92" mass="9839">MIDAIPRQLRKRDTKFVSCTGQTIGDPYIQAFTGSIKAGNPFTITAANVPTPSNLSNPYIIRVLVADPLDQETILIYGCANATIGEALGEEA</sequence>
<organism evidence="1 2">
    <name type="scientific">Rhizophagus clarus</name>
    <dbReference type="NCBI Taxonomy" id="94130"/>
    <lineage>
        <taxon>Eukaryota</taxon>
        <taxon>Fungi</taxon>
        <taxon>Fungi incertae sedis</taxon>
        <taxon>Mucoromycota</taxon>
        <taxon>Glomeromycotina</taxon>
        <taxon>Glomeromycetes</taxon>
        <taxon>Glomerales</taxon>
        <taxon>Glomeraceae</taxon>
        <taxon>Rhizophagus</taxon>
    </lineage>
</organism>
<reference evidence="1" key="1">
    <citation type="submission" date="2019-10" db="EMBL/GenBank/DDBJ databases">
        <title>Conservation and host-specific expression of non-tandemly repeated heterogenous ribosome RNA gene in arbuscular mycorrhizal fungi.</title>
        <authorList>
            <person name="Maeda T."/>
            <person name="Kobayashi Y."/>
            <person name="Nakagawa T."/>
            <person name="Ezawa T."/>
            <person name="Yamaguchi K."/>
            <person name="Bino T."/>
            <person name="Nishimoto Y."/>
            <person name="Shigenobu S."/>
            <person name="Kawaguchi M."/>
        </authorList>
    </citation>
    <scope>NUCLEOTIDE SEQUENCE</scope>
    <source>
        <strain evidence="1">HR1</strain>
    </source>
</reference>
<protein>
    <submittedName>
        <fullName evidence="1">Uncharacterized protein</fullName>
    </submittedName>
</protein>
<gene>
    <name evidence="1" type="ORF">RCL2_001205200</name>
</gene>
<accession>A0A8H3QL34</accession>
<dbReference type="EMBL" id="BLAL01000087">
    <property type="protein sequence ID" value="GES84965.1"/>
    <property type="molecule type" value="Genomic_DNA"/>
</dbReference>
<dbReference type="Proteomes" id="UP000615446">
    <property type="component" value="Unassembled WGS sequence"/>
</dbReference>
<dbReference type="AlphaFoldDB" id="A0A8H3QL34"/>
<evidence type="ECO:0000313" key="1">
    <source>
        <dbReference type="EMBL" id="GES84965.1"/>
    </source>
</evidence>